<sequence length="648" mass="69308">MEIEVRKRGRHSDDVQMEAGVVKRSAAGAMVEYRLLCPATRIGTVIGKGGSVIQQMRDSTGARIKVEPEVAGCSERLISLSSSDEPGAELCRAQEALFAVQSRLSEADAAQEDTCCVVRMLVEQAQVGCVLGKGGEVISDLRRRTGANIRVSDKRDLPACAGSEDSLVAVKGEAQAVSDALRQLSALLRTHSQRKPQQARAPMTFNITAVATAAVQPEQAQHRRQPMREPVLAPIARPHQCHNCLPDAHAMQPRMTAVQEASAVVEVQLRLLVPATHIGCVIGRRGEMIRTIRDDTGAHIKVHEGSQGARAFPPSEKKGVDRVITVAAAEAAGAAVSPTEEAVCLMALCLLGPSGLPPVPCIRILVPTPQGGTAEALSLLQVGGVLGKGGATITQVRKDSGAGVRLVPLEAEDDRWLPRDVAAGQMHKVVQIEGPITATVKAVRAVCAQLRAWQARSQGAQPARELTEAYGGAHAPQQFHPMHQAMLPRETAPGLRGRGLPDLSRAEMGMYDSPLRHCERPVLQLRHPLDLQVLSRGQMDRAMSQPLMMQQVTQQVVTAPDQTQSCELRLVGVQVGCVLGKAGENITQIRKISGARVKLSDAPRGVTERLLRLSGTCEQVQAAVNLVQAFLLAGRAGSLDMELPMAFT</sequence>
<feature type="domain" description="K Homology" evidence="3">
    <location>
        <begin position="562"/>
        <end position="632"/>
    </location>
</feature>
<comment type="caution">
    <text evidence="4">The sequence shown here is derived from an EMBL/GenBank/DDBJ whole genome shotgun (WGS) entry which is preliminary data.</text>
</comment>
<name>I0Z8J4_COCSC</name>
<organism evidence="4 5">
    <name type="scientific">Coccomyxa subellipsoidea (strain C-169)</name>
    <name type="common">Green microalga</name>
    <dbReference type="NCBI Taxonomy" id="574566"/>
    <lineage>
        <taxon>Eukaryota</taxon>
        <taxon>Viridiplantae</taxon>
        <taxon>Chlorophyta</taxon>
        <taxon>core chlorophytes</taxon>
        <taxon>Trebouxiophyceae</taxon>
        <taxon>Trebouxiophyceae incertae sedis</taxon>
        <taxon>Coccomyxaceae</taxon>
        <taxon>Coccomyxa</taxon>
        <taxon>Coccomyxa subellipsoidea</taxon>
    </lineage>
</organism>
<dbReference type="OrthoDB" id="1937934at2759"/>
<dbReference type="PANTHER" id="PTHR10288">
    <property type="entry name" value="KH DOMAIN CONTAINING RNA BINDING PROTEIN"/>
    <property type="match status" value="1"/>
</dbReference>
<dbReference type="InterPro" id="IPR004087">
    <property type="entry name" value="KH_dom"/>
</dbReference>
<dbReference type="eggNOG" id="KOG2190">
    <property type="taxonomic scope" value="Eukaryota"/>
</dbReference>
<keyword evidence="2" id="KW-0694">RNA-binding</keyword>
<accession>I0Z8J4</accession>
<dbReference type="AlphaFoldDB" id="I0Z8J4"/>
<dbReference type="SUPFAM" id="SSF54791">
    <property type="entry name" value="Eukaryotic type KH-domain (KH-domain type I)"/>
    <property type="match status" value="5"/>
</dbReference>
<dbReference type="STRING" id="574566.I0Z8J4"/>
<keyword evidence="1" id="KW-0677">Repeat</keyword>
<keyword evidence="5" id="KW-1185">Reference proteome</keyword>
<evidence type="ECO:0000313" key="4">
    <source>
        <dbReference type="EMBL" id="EIE26963.1"/>
    </source>
</evidence>
<dbReference type="CDD" id="cd22459">
    <property type="entry name" value="KH-I_PEPPER_rpt1_like"/>
    <property type="match status" value="1"/>
</dbReference>
<feature type="domain" description="K Homology" evidence="3">
    <location>
        <begin position="358"/>
        <end position="451"/>
    </location>
</feature>
<evidence type="ECO:0000256" key="1">
    <source>
        <dbReference type="ARBA" id="ARBA00022737"/>
    </source>
</evidence>
<reference evidence="4 5" key="1">
    <citation type="journal article" date="2012" name="Genome Biol.">
        <title>The genome of the polar eukaryotic microalga coccomyxa subellipsoidea reveals traits of cold adaptation.</title>
        <authorList>
            <person name="Blanc G."/>
            <person name="Agarkova I."/>
            <person name="Grimwood J."/>
            <person name="Kuo A."/>
            <person name="Brueggeman A."/>
            <person name="Dunigan D."/>
            <person name="Gurnon J."/>
            <person name="Ladunga I."/>
            <person name="Lindquist E."/>
            <person name="Lucas S."/>
            <person name="Pangilinan J."/>
            <person name="Proschold T."/>
            <person name="Salamov A."/>
            <person name="Schmutz J."/>
            <person name="Weeks D."/>
            <person name="Yamada T."/>
            <person name="Claverie J.M."/>
            <person name="Grigoriev I."/>
            <person name="Van Etten J."/>
            <person name="Lomsadze A."/>
            <person name="Borodovsky M."/>
        </authorList>
    </citation>
    <scope>NUCLEOTIDE SEQUENCE [LARGE SCALE GENOMIC DNA]</scope>
    <source>
        <strain evidence="4 5">C-169</strain>
    </source>
</reference>
<protein>
    <recommendedName>
        <fullName evidence="3">K Homology domain-containing protein</fullName>
    </recommendedName>
</protein>
<dbReference type="KEGG" id="csl:COCSUDRAFT_59455"/>
<evidence type="ECO:0000256" key="2">
    <source>
        <dbReference type="PROSITE-ProRule" id="PRU00117"/>
    </source>
</evidence>
<dbReference type="InterPro" id="IPR036612">
    <property type="entry name" value="KH_dom_type_1_sf"/>
</dbReference>
<dbReference type="Gene3D" id="3.30.1370.10">
    <property type="entry name" value="K Homology domain, type 1"/>
    <property type="match status" value="5"/>
</dbReference>
<dbReference type="Proteomes" id="UP000007264">
    <property type="component" value="Unassembled WGS sequence"/>
</dbReference>
<dbReference type="InterPro" id="IPR004088">
    <property type="entry name" value="KH_dom_type_1"/>
</dbReference>
<feature type="domain" description="K Homology" evidence="3">
    <location>
        <begin position="265"/>
        <end position="348"/>
    </location>
</feature>
<gene>
    <name evidence="4" type="ORF">COCSUDRAFT_59455</name>
</gene>
<feature type="domain" description="K Homology" evidence="3">
    <location>
        <begin position="114"/>
        <end position="189"/>
    </location>
</feature>
<evidence type="ECO:0000313" key="5">
    <source>
        <dbReference type="Proteomes" id="UP000007264"/>
    </source>
</evidence>
<evidence type="ECO:0000259" key="3">
    <source>
        <dbReference type="SMART" id="SM00322"/>
    </source>
</evidence>
<dbReference type="GeneID" id="17044972"/>
<dbReference type="PROSITE" id="PS50084">
    <property type="entry name" value="KH_TYPE_1"/>
    <property type="match status" value="5"/>
</dbReference>
<proteinExistence type="predicted"/>
<dbReference type="RefSeq" id="XP_005651507.1">
    <property type="nucleotide sequence ID" value="XM_005651450.1"/>
</dbReference>
<dbReference type="SMART" id="SM00322">
    <property type="entry name" value="KH"/>
    <property type="match status" value="5"/>
</dbReference>
<dbReference type="EMBL" id="AGSI01000002">
    <property type="protein sequence ID" value="EIE26963.1"/>
    <property type="molecule type" value="Genomic_DNA"/>
</dbReference>
<dbReference type="Pfam" id="PF00013">
    <property type="entry name" value="KH_1"/>
    <property type="match status" value="5"/>
</dbReference>
<dbReference type="GO" id="GO:0003723">
    <property type="term" value="F:RNA binding"/>
    <property type="evidence" value="ECO:0007669"/>
    <property type="project" value="UniProtKB-UniRule"/>
</dbReference>
<feature type="domain" description="K Homology" evidence="3">
    <location>
        <begin position="29"/>
        <end position="105"/>
    </location>
</feature>